<keyword evidence="4" id="KW-1185">Reference proteome</keyword>
<accession>A0AAV0XJL9</accession>
<dbReference type="Proteomes" id="UP001160148">
    <property type="component" value="Unassembled WGS sequence"/>
</dbReference>
<feature type="chain" id="PRO_5043998707" evidence="2">
    <location>
        <begin position="20"/>
        <end position="232"/>
    </location>
</feature>
<evidence type="ECO:0000313" key="4">
    <source>
        <dbReference type="Proteomes" id="UP001160148"/>
    </source>
</evidence>
<evidence type="ECO:0000313" key="3">
    <source>
        <dbReference type="EMBL" id="CAI6368759.1"/>
    </source>
</evidence>
<dbReference type="PANTHER" id="PTHR33964:SF2">
    <property type="entry name" value="IP09356P"/>
    <property type="match status" value="1"/>
</dbReference>
<dbReference type="EMBL" id="CARXXK010000005">
    <property type="protein sequence ID" value="CAI6368759.1"/>
    <property type="molecule type" value="Genomic_DNA"/>
</dbReference>
<evidence type="ECO:0000256" key="2">
    <source>
        <dbReference type="SAM" id="SignalP"/>
    </source>
</evidence>
<gene>
    <name evidence="3" type="ORF">MEUPH1_LOCUS23083</name>
</gene>
<organism evidence="3 4">
    <name type="scientific">Macrosiphum euphorbiae</name>
    <name type="common">potato aphid</name>
    <dbReference type="NCBI Taxonomy" id="13131"/>
    <lineage>
        <taxon>Eukaryota</taxon>
        <taxon>Metazoa</taxon>
        <taxon>Ecdysozoa</taxon>
        <taxon>Arthropoda</taxon>
        <taxon>Hexapoda</taxon>
        <taxon>Insecta</taxon>
        <taxon>Pterygota</taxon>
        <taxon>Neoptera</taxon>
        <taxon>Paraneoptera</taxon>
        <taxon>Hemiptera</taxon>
        <taxon>Sternorrhyncha</taxon>
        <taxon>Aphidomorpha</taxon>
        <taxon>Aphidoidea</taxon>
        <taxon>Aphididae</taxon>
        <taxon>Macrosiphini</taxon>
        <taxon>Macrosiphum</taxon>
    </lineage>
</organism>
<keyword evidence="1" id="KW-1133">Transmembrane helix</keyword>
<dbReference type="PANTHER" id="PTHR33964">
    <property type="entry name" value="RE45066P-RELATED"/>
    <property type="match status" value="1"/>
</dbReference>
<feature type="signal peptide" evidence="2">
    <location>
        <begin position="1"/>
        <end position="19"/>
    </location>
</feature>
<keyword evidence="1" id="KW-0812">Transmembrane</keyword>
<evidence type="ECO:0000256" key="1">
    <source>
        <dbReference type="SAM" id="Phobius"/>
    </source>
</evidence>
<keyword evidence="1" id="KW-0472">Membrane</keyword>
<protein>
    <submittedName>
        <fullName evidence="3">Uncharacterized protein</fullName>
    </submittedName>
</protein>
<feature type="transmembrane region" description="Helical" evidence="1">
    <location>
        <begin position="212"/>
        <end position="230"/>
    </location>
</feature>
<keyword evidence="2" id="KW-0732">Signal</keyword>
<name>A0AAV0XJL9_9HEMI</name>
<dbReference type="AlphaFoldDB" id="A0AAV0XJL9"/>
<sequence length="232" mass="26361">MIFGRPWIFVCTLVAYCCGDFSDPDVLCKNSLDTCLKNVSVLLDHTGLNGIPKSKADVDVVCKGFKMGMKCFDDFSNLCLSLEEKNMVNDNVIGAKYTFKFLCDDETFQRDYLKYTDCYRAINSDWDSCTAKFMSLVREEMSGNQSEDAKVLNLCCAKHGFLNCVYTTSKIKCGIEEAIFIRKIADTLSENKFVSSACRHIELGHCNIAQQTAYSVFTIMFNIFIVIRYYKI</sequence>
<comment type="caution">
    <text evidence="3">The sequence shown here is derived from an EMBL/GenBank/DDBJ whole genome shotgun (WGS) entry which is preliminary data.</text>
</comment>
<proteinExistence type="predicted"/>
<reference evidence="3 4" key="1">
    <citation type="submission" date="2023-01" db="EMBL/GenBank/DDBJ databases">
        <authorList>
            <person name="Whitehead M."/>
        </authorList>
    </citation>
    <scope>NUCLEOTIDE SEQUENCE [LARGE SCALE GENOMIC DNA]</scope>
</reference>